<proteinExistence type="predicted"/>
<dbReference type="Gene3D" id="1.10.10.10">
    <property type="entry name" value="Winged helix-like DNA-binding domain superfamily/Winged helix DNA-binding domain"/>
    <property type="match status" value="1"/>
</dbReference>
<reference evidence="2 3" key="1">
    <citation type="submission" date="2024-08" db="EMBL/GenBank/DDBJ databases">
        <authorList>
            <person name="Feng Z."/>
            <person name="Ronholm J."/>
        </authorList>
    </citation>
    <scope>NUCLEOTIDE SEQUENCE [LARGE SCALE GENOMIC DNA]</scope>
    <source>
        <strain evidence="2 3">4-AB0-8</strain>
    </source>
</reference>
<evidence type="ECO:0000313" key="3">
    <source>
        <dbReference type="Proteomes" id="UP001567350"/>
    </source>
</evidence>
<evidence type="ECO:0000313" key="2">
    <source>
        <dbReference type="EMBL" id="MEZ2740879.1"/>
    </source>
</evidence>
<sequence>MSTIIMSACWPLQGMSAAQKAVLISLADQASDDGVCWPGIGTIARRTCLSERAVQEALSWLQKVGLVYREYRTNSSTSYTITPGRFDPSKAPAARSRLKAGGAYGAPPADSAPPAHGAPGGEPGAPLPPQEAHPRGAPSAPKSSLNRNRNHQRTAICAGGGREDLPDPHELPKPAAGGSHELAGTVCQLLKRMGMGLVNPSNSKLNALLNAGVTVGQIEEAARKALDKGKTFTYALAIVEREERDARNLGQALAQQRVAQQAGAETFAQRAARLRVEEVSPAVARKVPGALSAFERAQAFMNGADVIDVTPSQPRIGG</sequence>
<keyword evidence="3" id="KW-1185">Reference proteome</keyword>
<dbReference type="InterPro" id="IPR036388">
    <property type="entry name" value="WH-like_DNA-bd_sf"/>
</dbReference>
<dbReference type="RefSeq" id="WP_370894052.1">
    <property type="nucleotide sequence ID" value="NZ_JBGJLR010000023.1"/>
</dbReference>
<protein>
    <submittedName>
        <fullName evidence="2">Helix-turn-helix domain-containing protein</fullName>
    </submittedName>
</protein>
<feature type="region of interest" description="Disordered" evidence="1">
    <location>
        <begin position="78"/>
        <end position="180"/>
    </location>
</feature>
<gene>
    <name evidence="2" type="ORF">ACBP88_15745</name>
</gene>
<dbReference type="Proteomes" id="UP001567350">
    <property type="component" value="Unassembled WGS sequence"/>
</dbReference>
<dbReference type="EMBL" id="JBGJLR010000023">
    <property type="protein sequence ID" value="MEZ2740879.1"/>
    <property type="molecule type" value="Genomic_DNA"/>
</dbReference>
<evidence type="ECO:0000256" key="1">
    <source>
        <dbReference type="SAM" id="MobiDB-lite"/>
    </source>
</evidence>
<dbReference type="Pfam" id="PF13730">
    <property type="entry name" value="HTH_36"/>
    <property type="match status" value="1"/>
</dbReference>
<name>A0ABV4IIZ8_9BURK</name>
<feature type="compositionally biased region" description="Basic and acidic residues" evidence="1">
    <location>
        <begin position="161"/>
        <end position="172"/>
    </location>
</feature>
<comment type="caution">
    <text evidence="2">The sequence shown here is derived from an EMBL/GenBank/DDBJ whole genome shotgun (WGS) entry which is preliminary data.</text>
</comment>
<accession>A0ABV4IIZ8</accession>
<organism evidence="2 3">
    <name type="scientific">Comamonas jiangduensis</name>
    <dbReference type="NCBI Taxonomy" id="1194168"/>
    <lineage>
        <taxon>Bacteria</taxon>
        <taxon>Pseudomonadati</taxon>
        <taxon>Pseudomonadota</taxon>
        <taxon>Betaproteobacteria</taxon>
        <taxon>Burkholderiales</taxon>
        <taxon>Comamonadaceae</taxon>
        <taxon>Comamonas</taxon>
    </lineage>
</organism>
<feature type="compositionally biased region" description="Low complexity" evidence="1">
    <location>
        <begin position="105"/>
        <end position="117"/>
    </location>
</feature>